<keyword evidence="3" id="KW-1185">Reference proteome</keyword>
<dbReference type="Proteomes" id="UP001152798">
    <property type="component" value="Chromosome 1"/>
</dbReference>
<evidence type="ECO:0000256" key="1">
    <source>
        <dbReference type="SAM" id="MobiDB-lite"/>
    </source>
</evidence>
<sequence>MMGGGECSESVTVGEPRGQLKTGDTGQWLPSH</sequence>
<dbReference type="AlphaFoldDB" id="A0A9P0H0C4"/>
<gene>
    <name evidence="2" type="ORF">NEZAVI_LOCUS1375</name>
</gene>
<name>A0A9P0H0C4_NEZVI</name>
<proteinExistence type="predicted"/>
<evidence type="ECO:0000313" key="3">
    <source>
        <dbReference type="Proteomes" id="UP001152798"/>
    </source>
</evidence>
<reference evidence="2" key="1">
    <citation type="submission" date="2022-01" db="EMBL/GenBank/DDBJ databases">
        <authorList>
            <person name="King R."/>
        </authorList>
    </citation>
    <scope>NUCLEOTIDE SEQUENCE</scope>
</reference>
<evidence type="ECO:0000313" key="2">
    <source>
        <dbReference type="EMBL" id="CAH1390121.1"/>
    </source>
</evidence>
<feature type="region of interest" description="Disordered" evidence="1">
    <location>
        <begin position="1"/>
        <end position="32"/>
    </location>
</feature>
<protein>
    <submittedName>
        <fullName evidence="2">Uncharacterized protein</fullName>
    </submittedName>
</protein>
<accession>A0A9P0H0C4</accession>
<dbReference type="EMBL" id="OV725077">
    <property type="protein sequence ID" value="CAH1390121.1"/>
    <property type="molecule type" value="Genomic_DNA"/>
</dbReference>
<feature type="compositionally biased region" description="Polar residues" evidence="1">
    <location>
        <begin position="22"/>
        <end position="32"/>
    </location>
</feature>
<organism evidence="2 3">
    <name type="scientific">Nezara viridula</name>
    <name type="common">Southern green stink bug</name>
    <name type="synonym">Cimex viridulus</name>
    <dbReference type="NCBI Taxonomy" id="85310"/>
    <lineage>
        <taxon>Eukaryota</taxon>
        <taxon>Metazoa</taxon>
        <taxon>Ecdysozoa</taxon>
        <taxon>Arthropoda</taxon>
        <taxon>Hexapoda</taxon>
        <taxon>Insecta</taxon>
        <taxon>Pterygota</taxon>
        <taxon>Neoptera</taxon>
        <taxon>Paraneoptera</taxon>
        <taxon>Hemiptera</taxon>
        <taxon>Heteroptera</taxon>
        <taxon>Panheteroptera</taxon>
        <taxon>Pentatomomorpha</taxon>
        <taxon>Pentatomoidea</taxon>
        <taxon>Pentatomidae</taxon>
        <taxon>Pentatominae</taxon>
        <taxon>Nezara</taxon>
    </lineage>
</organism>